<proteinExistence type="predicted"/>
<feature type="compositionally biased region" description="Basic and acidic residues" evidence="1">
    <location>
        <begin position="290"/>
        <end position="309"/>
    </location>
</feature>
<dbReference type="EMBL" id="LR824027">
    <property type="protein sequence ID" value="CAH0597667.1"/>
    <property type="molecule type" value="Genomic_DNA"/>
</dbReference>
<dbReference type="GO" id="GO:0008270">
    <property type="term" value="F:zinc ion binding"/>
    <property type="evidence" value="ECO:0007669"/>
    <property type="project" value="InterPro"/>
</dbReference>
<keyword evidence="4" id="KW-1185">Reference proteome</keyword>
<dbReference type="OrthoDB" id="7491038at2759"/>
<reference evidence="3" key="1">
    <citation type="submission" date="2021-12" db="EMBL/GenBank/DDBJ databases">
        <authorList>
            <person name="King R."/>
        </authorList>
    </citation>
    <scope>NUCLEOTIDE SEQUENCE</scope>
</reference>
<dbReference type="PANTHER" id="PTHR46786">
    <property type="entry name" value="ZINC FINGER MATRIN-TYPE PROTEIN 3"/>
    <property type="match status" value="1"/>
</dbReference>
<dbReference type="InterPro" id="IPR003604">
    <property type="entry name" value="Matrin/U1-like-C_Znf_C2H2"/>
</dbReference>
<dbReference type="PANTHER" id="PTHR46786:SF1">
    <property type="entry name" value="ZINC FINGER MATRIN-TYPE PROTEIN 3"/>
    <property type="match status" value="1"/>
</dbReference>
<evidence type="ECO:0000256" key="1">
    <source>
        <dbReference type="SAM" id="MobiDB-lite"/>
    </source>
</evidence>
<name>A0A9P0BPX1_CHRIL</name>
<dbReference type="AlphaFoldDB" id="A0A9P0BPX1"/>
<dbReference type="PROSITE" id="PS00028">
    <property type="entry name" value="ZINC_FINGER_C2H2_1"/>
    <property type="match status" value="1"/>
</dbReference>
<protein>
    <recommendedName>
        <fullName evidence="2">C2H2-type domain-containing protein</fullName>
    </recommendedName>
</protein>
<dbReference type="SMART" id="SM00451">
    <property type="entry name" value="ZnF_U1"/>
    <property type="match status" value="5"/>
</dbReference>
<feature type="compositionally biased region" description="Acidic residues" evidence="1">
    <location>
        <begin position="355"/>
        <end position="364"/>
    </location>
</feature>
<organism evidence="3 4">
    <name type="scientific">Chrysodeixis includens</name>
    <name type="common">Soybean looper</name>
    <name type="synonym">Pseudoplusia includens</name>
    <dbReference type="NCBI Taxonomy" id="689277"/>
    <lineage>
        <taxon>Eukaryota</taxon>
        <taxon>Metazoa</taxon>
        <taxon>Ecdysozoa</taxon>
        <taxon>Arthropoda</taxon>
        <taxon>Hexapoda</taxon>
        <taxon>Insecta</taxon>
        <taxon>Pterygota</taxon>
        <taxon>Neoptera</taxon>
        <taxon>Endopterygota</taxon>
        <taxon>Lepidoptera</taxon>
        <taxon>Glossata</taxon>
        <taxon>Ditrysia</taxon>
        <taxon>Noctuoidea</taxon>
        <taxon>Noctuidae</taxon>
        <taxon>Plusiinae</taxon>
        <taxon>Chrysodeixis</taxon>
    </lineage>
</organism>
<dbReference type="InterPro" id="IPR013087">
    <property type="entry name" value="Znf_C2H2_type"/>
</dbReference>
<dbReference type="Proteomes" id="UP001154114">
    <property type="component" value="Chromosome 24"/>
</dbReference>
<dbReference type="SMART" id="SM00355">
    <property type="entry name" value="ZnF_C2H2"/>
    <property type="match status" value="4"/>
</dbReference>
<feature type="compositionally biased region" description="Polar residues" evidence="1">
    <location>
        <begin position="340"/>
        <end position="354"/>
    </location>
</feature>
<accession>A0A9P0BPX1</accession>
<dbReference type="GO" id="GO:0003676">
    <property type="term" value="F:nucleic acid binding"/>
    <property type="evidence" value="ECO:0007669"/>
    <property type="project" value="InterPro"/>
</dbReference>
<dbReference type="InterPro" id="IPR036236">
    <property type="entry name" value="Znf_C2H2_sf"/>
</dbReference>
<evidence type="ECO:0000313" key="4">
    <source>
        <dbReference type="Proteomes" id="UP001154114"/>
    </source>
</evidence>
<gene>
    <name evidence="3" type="ORF">CINC_LOCUS7762</name>
</gene>
<dbReference type="SUPFAM" id="SSF57667">
    <property type="entry name" value="beta-beta-alpha zinc fingers"/>
    <property type="match status" value="1"/>
</dbReference>
<feature type="domain" description="C2H2-type" evidence="2">
    <location>
        <begin position="474"/>
        <end position="496"/>
    </location>
</feature>
<dbReference type="InterPro" id="IPR052644">
    <property type="entry name" value="ZMAT3"/>
</dbReference>
<evidence type="ECO:0000259" key="2">
    <source>
        <dbReference type="PROSITE" id="PS00028"/>
    </source>
</evidence>
<sequence>MAYVFHANGIVTGTINSFCLACESFLSSDQDAKHHISQTQHKQKLKEVPYAERFKDEGIRKFSTGYFCEFCNELLPIAAKVTLHIGEDEHKHNKNTLRLKLVSGDVIAFGDVMVREKAWHGLTDGICSVCNTEFDDENDHKKDTKHGLNLVLKPIKFAMDNAIYREIDASALQCLTCNTLLAPRDMTHHAGIYEHSIMYEKSRIKTNGVDKGIEEKVDKTENEILQPTKDDTKKDKTPAEDKAKIIDSINIYDRKGITINLENEVAYCRKCSITVPFTVTDIDGHVAKHSKVDNNDSEQKYPSHIDHSFNRMNINDKTSESKNDEDDTKRSSKDEDKKATNGTIHSRAPSSANTDNEENIEEDSCDDFAKENSITYNKGKGVAYCRICEVQLPSTLRSMKQHVSGAIHKKRAQPTAKLEKNLPTLSRTSTRDFVENACSVKGPFYCDIVINHEYCIPQLHHLLVSRMQNLRWRCHLCDMTFSPSFDINQHVRSDKHREKLLAAPVITSKSDEFIREVRKGLFHCGYCNLLVSSWDEMELHLSSFDHKMKRQNGEERLQSHLPDIREHEFKEQFDLFRFFYMLSR</sequence>
<evidence type="ECO:0000313" key="3">
    <source>
        <dbReference type="EMBL" id="CAH0597667.1"/>
    </source>
</evidence>
<feature type="compositionally biased region" description="Basic and acidic residues" evidence="1">
    <location>
        <begin position="317"/>
        <end position="339"/>
    </location>
</feature>
<feature type="region of interest" description="Disordered" evidence="1">
    <location>
        <begin position="290"/>
        <end position="364"/>
    </location>
</feature>